<proteinExistence type="predicted"/>
<organism evidence="1 2">
    <name type="scientific">Catharanthus roseus</name>
    <name type="common">Madagascar periwinkle</name>
    <name type="synonym">Vinca rosea</name>
    <dbReference type="NCBI Taxonomy" id="4058"/>
    <lineage>
        <taxon>Eukaryota</taxon>
        <taxon>Viridiplantae</taxon>
        <taxon>Streptophyta</taxon>
        <taxon>Embryophyta</taxon>
        <taxon>Tracheophyta</taxon>
        <taxon>Spermatophyta</taxon>
        <taxon>Magnoliopsida</taxon>
        <taxon>eudicotyledons</taxon>
        <taxon>Gunneridae</taxon>
        <taxon>Pentapetalae</taxon>
        <taxon>asterids</taxon>
        <taxon>lamiids</taxon>
        <taxon>Gentianales</taxon>
        <taxon>Apocynaceae</taxon>
        <taxon>Rauvolfioideae</taxon>
        <taxon>Vinceae</taxon>
        <taxon>Catharanthinae</taxon>
        <taxon>Catharanthus</taxon>
    </lineage>
</organism>
<accession>A0ACC0ADP0</accession>
<dbReference type="Proteomes" id="UP001060085">
    <property type="component" value="Linkage Group LG06"/>
</dbReference>
<evidence type="ECO:0000313" key="1">
    <source>
        <dbReference type="EMBL" id="KAI5658701.1"/>
    </source>
</evidence>
<evidence type="ECO:0000313" key="2">
    <source>
        <dbReference type="Proteomes" id="UP001060085"/>
    </source>
</evidence>
<keyword evidence="2" id="KW-1185">Reference proteome</keyword>
<sequence>MESLPPFVSYLSQQSKKKEFPGSNSSWIDAAEETPQPLKRIPKSLKLKEIPFPQIIDVTDVDDEDDKEDEEVMILSAEEAEKFKKSVGFKSFDTIEDYSDHHFSSYVGSLVKGGVQDVDESDKCCSQKFKDDLAAYSKTLVDAFVKVGVKDCEKFLPSEKIKKSPPPPDSGTKRKRTKQH</sequence>
<comment type="caution">
    <text evidence="1">The sequence shown here is derived from an EMBL/GenBank/DDBJ whole genome shotgun (WGS) entry which is preliminary data.</text>
</comment>
<dbReference type="EMBL" id="CM044706">
    <property type="protein sequence ID" value="KAI5658701.1"/>
    <property type="molecule type" value="Genomic_DNA"/>
</dbReference>
<name>A0ACC0ADP0_CATRO</name>
<protein>
    <submittedName>
        <fullName evidence="1">Uncharacterized protein</fullName>
    </submittedName>
</protein>
<gene>
    <name evidence="1" type="ORF">M9H77_27494</name>
</gene>
<reference evidence="2" key="1">
    <citation type="journal article" date="2023" name="Nat. Plants">
        <title>Single-cell RNA sequencing provides a high-resolution roadmap for understanding the multicellular compartmentation of specialized metabolism.</title>
        <authorList>
            <person name="Sun S."/>
            <person name="Shen X."/>
            <person name="Li Y."/>
            <person name="Li Y."/>
            <person name="Wang S."/>
            <person name="Li R."/>
            <person name="Zhang H."/>
            <person name="Shen G."/>
            <person name="Guo B."/>
            <person name="Wei J."/>
            <person name="Xu J."/>
            <person name="St-Pierre B."/>
            <person name="Chen S."/>
            <person name="Sun C."/>
        </authorList>
    </citation>
    <scope>NUCLEOTIDE SEQUENCE [LARGE SCALE GENOMIC DNA]</scope>
</reference>